<dbReference type="Pfam" id="PF26526">
    <property type="entry name" value="DUF8175"/>
    <property type="match status" value="1"/>
</dbReference>
<dbReference type="InterPro" id="IPR058488">
    <property type="entry name" value="DUF8175"/>
</dbReference>
<gene>
    <name evidence="4" type="ORF">C5613_31435</name>
</gene>
<name>A0A2S8IW29_RHOOP</name>
<proteinExistence type="predicted"/>
<evidence type="ECO:0000256" key="1">
    <source>
        <dbReference type="SAM" id="MobiDB-lite"/>
    </source>
</evidence>
<organism evidence="4 5">
    <name type="scientific">Rhodococcus opacus</name>
    <name type="common">Nocardia opaca</name>
    <dbReference type="NCBI Taxonomy" id="37919"/>
    <lineage>
        <taxon>Bacteria</taxon>
        <taxon>Bacillati</taxon>
        <taxon>Actinomycetota</taxon>
        <taxon>Actinomycetes</taxon>
        <taxon>Mycobacteriales</taxon>
        <taxon>Nocardiaceae</taxon>
        <taxon>Rhodococcus</taxon>
    </lineage>
</organism>
<feature type="transmembrane region" description="Helical" evidence="2">
    <location>
        <begin position="28"/>
        <end position="49"/>
    </location>
</feature>
<evidence type="ECO:0000259" key="3">
    <source>
        <dbReference type="Pfam" id="PF26526"/>
    </source>
</evidence>
<comment type="caution">
    <text evidence="4">The sequence shown here is derived from an EMBL/GenBank/DDBJ whole genome shotgun (WGS) entry which is preliminary data.</text>
</comment>
<feature type="region of interest" description="Disordered" evidence="1">
    <location>
        <begin position="59"/>
        <end position="84"/>
    </location>
</feature>
<evidence type="ECO:0000313" key="5">
    <source>
        <dbReference type="Proteomes" id="UP000239290"/>
    </source>
</evidence>
<dbReference type="EMBL" id="PUIO01000047">
    <property type="protein sequence ID" value="PQP19014.1"/>
    <property type="molecule type" value="Genomic_DNA"/>
</dbReference>
<dbReference type="RefSeq" id="WP_105420426.1">
    <property type="nucleotide sequence ID" value="NZ_PUIO01000047.1"/>
</dbReference>
<keyword evidence="2" id="KW-0812">Transmembrane</keyword>
<reference evidence="5" key="1">
    <citation type="submission" date="2018-02" db="EMBL/GenBank/DDBJ databases">
        <title>Draft genome sequencing of Rhodococcus opacus KU647198.</title>
        <authorList>
            <person name="Zheng B.-X."/>
        </authorList>
    </citation>
    <scope>NUCLEOTIDE SEQUENCE [LARGE SCALE GENOMIC DNA]</scope>
    <source>
        <strain evidence="5">04-OD7</strain>
    </source>
</reference>
<evidence type="ECO:0000256" key="2">
    <source>
        <dbReference type="SAM" id="Phobius"/>
    </source>
</evidence>
<dbReference type="AlphaFoldDB" id="A0A2S8IW29"/>
<feature type="domain" description="DUF8175" evidence="3">
    <location>
        <begin position="69"/>
        <end position="251"/>
    </location>
</feature>
<keyword evidence="2" id="KW-0472">Membrane</keyword>
<accession>A0A2S8IW29</accession>
<evidence type="ECO:0000313" key="4">
    <source>
        <dbReference type="EMBL" id="PQP19014.1"/>
    </source>
</evidence>
<keyword evidence="2" id="KW-1133">Transmembrane helix</keyword>
<sequence length="252" mass="26000">MKRTPWVNREYEYTLAGQRRQATNAGRVAVIGVLVSAVLLVAWVVSAFLGGGDTEGGAATGQPAVAGEPALPEQDPSGQRTREDADWLTGAPAGLVWHSVGGLALPFGSADGPRDIDAEAGTAKGYSQTPQGAALAAYQIGSRIALGPSAALAAVVDEQTVFDAAAATDVKTNRGDPDPAALDGTSHPSAFKVLAFLPSQATVQYAMPNPMNGSYNSYQFTVVWVDGDWKLVAPNDTASAKALPGIDGFTPF</sequence>
<protein>
    <recommendedName>
        <fullName evidence="3">DUF8175 domain-containing protein</fullName>
    </recommendedName>
</protein>
<dbReference type="Proteomes" id="UP000239290">
    <property type="component" value="Unassembled WGS sequence"/>
</dbReference>